<evidence type="ECO:0000256" key="3">
    <source>
        <dbReference type="ARBA" id="ARBA00023172"/>
    </source>
</evidence>
<protein>
    <submittedName>
        <fullName evidence="6">Site-specific integrase</fullName>
    </submittedName>
</protein>
<evidence type="ECO:0000256" key="2">
    <source>
        <dbReference type="ARBA" id="ARBA00023125"/>
    </source>
</evidence>
<dbReference type="PANTHER" id="PTHR30349">
    <property type="entry name" value="PHAGE INTEGRASE-RELATED"/>
    <property type="match status" value="1"/>
</dbReference>
<dbReference type="RefSeq" id="WP_276826378.1">
    <property type="nucleotide sequence ID" value="NZ_DYVX01000025.1"/>
</dbReference>
<dbReference type="Proteomes" id="UP000717835">
    <property type="component" value="Unassembled WGS sequence"/>
</dbReference>
<dbReference type="GO" id="GO:0006310">
    <property type="term" value="P:DNA recombination"/>
    <property type="evidence" value="ECO:0007669"/>
    <property type="project" value="UniProtKB-KW"/>
</dbReference>
<dbReference type="EMBL" id="DYVX01000025">
    <property type="protein sequence ID" value="HJF91339.1"/>
    <property type="molecule type" value="Genomic_DNA"/>
</dbReference>
<dbReference type="InterPro" id="IPR010998">
    <property type="entry name" value="Integrase_recombinase_N"/>
</dbReference>
<dbReference type="InterPro" id="IPR025269">
    <property type="entry name" value="SAM-like_dom"/>
</dbReference>
<dbReference type="InterPro" id="IPR002104">
    <property type="entry name" value="Integrase_catalytic"/>
</dbReference>
<dbReference type="Pfam" id="PF13102">
    <property type="entry name" value="Phage_int_SAM_5"/>
    <property type="match status" value="1"/>
</dbReference>
<feature type="domain" description="Phage integrase SAM-like" evidence="5">
    <location>
        <begin position="7"/>
        <end position="98"/>
    </location>
</feature>
<sequence length="305" mass="35411">MKNERESLTAYMASLVLQMENEGRMGTAHVYRSTLNRVLHFTEGRPLSFSGMDARWLKEFQNYLLGRQLQWNSISTYMRMLRAVYWRAVDQGYVPYRPRLFKGVYTGTRVTVKRAVDEQVWRRLEVSPRPAASGMEKARQLFLLLFMLRGIPFVDIAYLRKCDLQGNVLVYRRRKTGAWLTVTVEPRAMHLIDCLKNTDDRSPYLFPIINKVGVAAYRQYQNALRGFNASLKRLGAWAGVGVSLSSYCARHSWATIANYCNYQPELICNAMGHSSVKVTETYFKPHTDERIGRMNREILSHVFLR</sequence>
<dbReference type="InterPro" id="IPR013762">
    <property type="entry name" value="Integrase-like_cat_sf"/>
</dbReference>
<proteinExistence type="inferred from homology"/>
<dbReference type="GO" id="GO:0015074">
    <property type="term" value="P:DNA integration"/>
    <property type="evidence" value="ECO:0007669"/>
    <property type="project" value="InterPro"/>
</dbReference>
<dbReference type="InterPro" id="IPR011010">
    <property type="entry name" value="DNA_brk_join_enz"/>
</dbReference>
<comment type="similarity">
    <text evidence="1">Belongs to the 'phage' integrase family.</text>
</comment>
<evidence type="ECO:0000259" key="4">
    <source>
        <dbReference type="Pfam" id="PF00589"/>
    </source>
</evidence>
<feature type="domain" description="Tyr recombinase" evidence="4">
    <location>
        <begin position="153"/>
        <end position="285"/>
    </location>
</feature>
<organism evidence="6 7">
    <name type="scientific">Mediterranea massiliensis</name>
    <dbReference type="NCBI Taxonomy" id="1841865"/>
    <lineage>
        <taxon>Bacteria</taxon>
        <taxon>Pseudomonadati</taxon>
        <taxon>Bacteroidota</taxon>
        <taxon>Bacteroidia</taxon>
        <taxon>Bacteroidales</taxon>
        <taxon>Bacteroidaceae</taxon>
        <taxon>Mediterranea</taxon>
    </lineage>
</organism>
<reference evidence="6" key="1">
    <citation type="journal article" date="2021" name="PeerJ">
        <title>Extensive microbial diversity within the chicken gut microbiome revealed by metagenomics and culture.</title>
        <authorList>
            <person name="Gilroy R."/>
            <person name="Ravi A."/>
            <person name="Getino M."/>
            <person name="Pursley I."/>
            <person name="Horton D.L."/>
            <person name="Alikhan N.F."/>
            <person name="Baker D."/>
            <person name="Gharbi K."/>
            <person name="Hall N."/>
            <person name="Watson M."/>
            <person name="Adriaenssens E.M."/>
            <person name="Foster-Nyarko E."/>
            <person name="Jarju S."/>
            <person name="Secka A."/>
            <person name="Antonio M."/>
            <person name="Oren A."/>
            <person name="Chaudhuri R.R."/>
            <person name="La Ragione R."/>
            <person name="Hildebrand F."/>
            <person name="Pallen M.J."/>
        </authorList>
    </citation>
    <scope>NUCLEOTIDE SEQUENCE</scope>
    <source>
        <strain evidence="6">CHK55-1828</strain>
    </source>
</reference>
<name>A0A921HUJ4_9BACT</name>
<evidence type="ECO:0000313" key="6">
    <source>
        <dbReference type="EMBL" id="HJF91339.1"/>
    </source>
</evidence>
<dbReference type="Pfam" id="PF00589">
    <property type="entry name" value="Phage_integrase"/>
    <property type="match status" value="1"/>
</dbReference>
<dbReference type="Gene3D" id="1.10.443.10">
    <property type="entry name" value="Intergrase catalytic core"/>
    <property type="match status" value="1"/>
</dbReference>
<dbReference type="GO" id="GO:0003677">
    <property type="term" value="F:DNA binding"/>
    <property type="evidence" value="ECO:0007669"/>
    <property type="project" value="UniProtKB-KW"/>
</dbReference>
<gene>
    <name evidence="6" type="ORF">K8W02_03005</name>
</gene>
<dbReference type="PANTHER" id="PTHR30349:SF64">
    <property type="entry name" value="PROPHAGE INTEGRASE INTD-RELATED"/>
    <property type="match status" value="1"/>
</dbReference>
<keyword evidence="2" id="KW-0238">DNA-binding</keyword>
<dbReference type="InterPro" id="IPR050090">
    <property type="entry name" value="Tyrosine_recombinase_XerCD"/>
</dbReference>
<keyword evidence="3" id="KW-0233">DNA recombination</keyword>
<dbReference type="Gene3D" id="1.10.150.130">
    <property type="match status" value="1"/>
</dbReference>
<accession>A0A921HUJ4</accession>
<dbReference type="SUPFAM" id="SSF56349">
    <property type="entry name" value="DNA breaking-rejoining enzymes"/>
    <property type="match status" value="1"/>
</dbReference>
<evidence type="ECO:0000313" key="7">
    <source>
        <dbReference type="Proteomes" id="UP000717835"/>
    </source>
</evidence>
<dbReference type="AlphaFoldDB" id="A0A921HUJ4"/>
<evidence type="ECO:0000256" key="1">
    <source>
        <dbReference type="ARBA" id="ARBA00008857"/>
    </source>
</evidence>
<reference evidence="6" key="2">
    <citation type="submission" date="2021-09" db="EMBL/GenBank/DDBJ databases">
        <authorList>
            <person name="Gilroy R."/>
        </authorList>
    </citation>
    <scope>NUCLEOTIDE SEQUENCE</scope>
    <source>
        <strain evidence="6">CHK55-1828</strain>
    </source>
</reference>
<evidence type="ECO:0000259" key="5">
    <source>
        <dbReference type="Pfam" id="PF13102"/>
    </source>
</evidence>
<comment type="caution">
    <text evidence="6">The sequence shown here is derived from an EMBL/GenBank/DDBJ whole genome shotgun (WGS) entry which is preliminary data.</text>
</comment>